<keyword evidence="2" id="KW-1133">Transmembrane helix</keyword>
<name>A0ABV6RD41_9MICO</name>
<keyword evidence="2" id="KW-0812">Transmembrane</keyword>
<keyword evidence="2" id="KW-0472">Membrane</keyword>
<sequence>MTDPSAQSPRRSRILVALIAVAILAAVLVTVLRGTYRDGPLEPDAPTAQGSKAVVRVLEDLGTSAEPQRRTTEAAQTLEAGGTVLVTTPNLLNSAQIDLLAEARETGGGRLVLVQPDFVTVSALAPGVRPSGSSEERERLTSSPDCGEASFGARTVLAAPVEGVSESSTAYTAPEGASSCFALRGGSLVVVTDGVTVLGSASLLSNGEVGTLDNSAVALNALGDPQGLGWYLPSATDPMSTFAPTLLDYLPSWTGPVAVWLLAVTGAALLALSRRHGPVVLEPLPVQVRAQELTIGRARMLHQARAHDHAAAALRAATCARLAHRLGIHRETRLDPLLDALAPHTTLDAARLRHLLGPTPLAGDRELVALAHDLDLLEKEISR</sequence>
<evidence type="ECO:0000313" key="5">
    <source>
        <dbReference type="Proteomes" id="UP001589793"/>
    </source>
</evidence>
<reference evidence="4 5" key="1">
    <citation type="submission" date="2024-09" db="EMBL/GenBank/DDBJ databases">
        <authorList>
            <person name="Sun Q."/>
            <person name="Mori K."/>
        </authorList>
    </citation>
    <scope>NUCLEOTIDE SEQUENCE [LARGE SCALE GENOMIC DNA]</scope>
    <source>
        <strain evidence="4 5">CICC 10874</strain>
    </source>
</reference>
<dbReference type="InterPro" id="IPR025646">
    <property type="entry name" value="DUF4350"/>
</dbReference>
<comment type="caution">
    <text evidence="4">The sequence shown here is derived from an EMBL/GenBank/DDBJ whole genome shotgun (WGS) entry which is preliminary data.</text>
</comment>
<evidence type="ECO:0000256" key="1">
    <source>
        <dbReference type="SAM" id="MobiDB-lite"/>
    </source>
</evidence>
<feature type="region of interest" description="Disordered" evidence="1">
    <location>
        <begin position="126"/>
        <end position="148"/>
    </location>
</feature>
<proteinExistence type="predicted"/>
<dbReference type="EMBL" id="JBHLSV010000012">
    <property type="protein sequence ID" value="MFC0674484.1"/>
    <property type="molecule type" value="Genomic_DNA"/>
</dbReference>
<dbReference type="Proteomes" id="UP001589793">
    <property type="component" value="Unassembled WGS sequence"/>
</dbReference>
<protein>
    <submittedName>
        <fullName evidence="4">DUF4350 domain-containing protein</fullName>
    </submittedName>
</protein>
<feature type="transmembrane region" description="Helical" evidence="2">
    <location>
        <begin position="12"/>
        <end position="32"/>
    </location>
</feature>
<dbReference type="RefSeq" id="WP_376980619.1">
    <property type="nucleotide sequence ID" value="NZ_JBHLSV010000012.1"/>
</dbReference>
<organism evidence="4 5">
    <name type="scientific">Brachybacterium hainanense</name>
    <dbReference type="NCBI Taxonomy" id="1541174"/>
    <lineage>
        <taxon>Bacteria</taxon>
        <taxon>Bacillati</taxon>
        <taxon>Actinomycetota</taxon>
        <taxon>Actinomycetes</taxon>
        <taxon>Micrococcales</taxon>
        <taxon>Dermabacteraceae</taxon>
        <taxon>Brachybacterium</taxon>
    </lineage>
</organism>
<keyword evidence="5" id="KW-1185">Reference proteome</keyword>
<dbReference type="Pfam" id="PF14258">
    <property type="entry name" value="DUF4350"/>
    <property type="match status" value="1"/>
</dbReference>
<feature type="domain" description="DUF4350" evidence="3">
    <location>
        <begin position="44"/>
        <end position="220"/>
    </location>
</feature>
<accession>A0ABV6RD41</accession>
<evidence type="ECO:0000313" key="4">
    <source>
        <dbReference type="EMBL" id="MFC0674484.1"/>
    </source>
</evidence>
<gene>
    <name evidence="4" type="ORF">ACFFF6_11010</name>
</gene>
<evidence type="ECO:0000259" key="3">
    <source>
        <dbReference type="Pfam" id="PF14258"/>
    </source>
</evidence>
<evidence type="ECO:0000256" key="2">
    <source>
        <dbReference type="SAM" id="Phobius"/>
    </source>
</evidence>